<evidence type="ECO:0000313" key="1">
    <source>
        <dbReference type="EMBL" id="MTD55430.1"/>
    </source>
</evidence>
<dbReference type="Pfam" id="PF10012">
    <property type="entry name" value="DUF2255"/>
    <property type="match status" value="1"/>
</dbReference>
<dbReference type="RefSeq" id="WP_154757629.1">
    <property type="nucleotide sequence ID" value="NZ_WMBA01000022.1"/>
</dbReference>
<dbReference type="InterPro" id="IPR016888">
    <property type="entry name" value="UCP028498"/>
</dbReference>
<sequence>MSLSWSPDDLRLIDKAGELEIAVKRSDGGLRPWIPIWVVCVGGQVYVRTWFRRDTGWFGHALRSRNARIRVPGLEADVAIQDIGDTWTDITDDVDAAYRTKYGRGGAGSMVTAAATATTLRLDPGRAPKD</sequence>
<organism evidence="1 2">
    <name type="scientific">Amycolatopsis pithecellobii</name>
    <dbReference type="NCBI Taxonomy" id="664692"/>
    <lineage>
        <taxon>Bacteria</taxon>
        <taxon>Bacillati</taxon>
        <taxon>Actinomycetota</taxon>
        <taxon>Actinomycetes</taxon>
        <taxon>Pseudonocardiales</taxon>
        <taxon>Pseudonocardiaceae</taxon>
        <taxon>Amycolatopsis</taxon>
    </lineage>
</organism>
<protein>
    <submittedName>
        <fullName evidence="1">DUF2255 family protein</fullName>
    </submittedName>
</protein>
<name>A0A6N7Z4W2_9PSEU</name>
<dbReference type="AlphaFoldDB" id="A0A6N7Z4W2"/>
<comment type="caution">
    <text evidence="1">The sequence shown here is derived from an EMBL/GenBank/DDBJ whole genome shotgun (WGS) entry which is preliminary data.</text>
</comment>
<keyword evidence="2" id="KW-1185">Reference proteome</keyword>
<dbReference type="EMBL" id="WMBA01000022">
    <property type="protein sequence ID" value="MTD55430.1"/>
    <property type="molecule type" value="Genomic_DNA"/>
</dbReference>
<dbReference type="Proteomes" id="UP000440096">
    <property type="component" value="Unassembled WGS sequence"/>
</dbReference>
<dbReference type="OrthoDB" id="162563at2"/>
<reference evidence="1 2" key="1">
    <citation type="submission" date="2019-11" db="EMBL/GenBank/DDBJ databases">
        <title>Draft genome of Amycolatopsis RM579.</title>
        <authorList>
            <person name="Duangmal K."/>
            <person name="Mingma R."/>
        </authorList>
    </citation>
    <scope>NUCLEOTIDE SEQUENCE [LARGE SCALE GENOMIC DNA]</scope>
    <source>
        <strain evidence="1 2">RM579</strain>
    </source>
</reference>
<evidence type="ECO:0000313" key="2">
    <source>
        <dbReference type="Proteomes" id="UP000440096"/>
    </source>
</evidence>
<proteinExistence type="predicted"/>
<accession>A0A6N7Z4W2</accession>
<gene>
    <name evidence="1" type="ORF">GKO32_15790</name>
</gene>